<dbReference type="SUPFAM" id="SSF46626">
    <property type="entry name" value="Cytochrome c"/>
    <property type="match status" value="2"/>
</dbReference>
<keyword evidence="2" id="KW-0732">Signal</keyword>
<comment type="subcellular location">
    <subcellularLocation>
        <location evidence="1">Cell envelope</location>
    </subcellularLocation>
</comment>
<dbReference type="PANTHER" id="PTHR30600:SF10">
    <property type="entry name" value="BLL6722 PROTEIN"/>
    <property type="match status" value="1"/>
</dbReference>
<comment type="PTM">
    <text evidence="4">Binds 2 heme groups per subunit.</text>
</comment>
<feature type="binding site" description="axial binding residue" evidence="5">
    <location>
        <position position="231"/>
    </location>
    <ligand>
        <name>heme c</name>
        <dbReference type="ChEBI" id="CHEBI:61717"/>
        <label>2</label>
    </ligand>
    <ligandPart>
        <name>Fe</name>
        <dbReference type="ChEBI" id="CHEBI:18248"/>
    </ligandPart>
</feature>
<reference evidence="7 8" key="1">
    <citation type="submission" date="2018-05" db="EMBL/GenBank/DDBJ databases">
        <title>Complete genome sequence of Arcticibacterium luteifluviistationis SM1504T, a cytophagaceae bacterium isolated from Arctic surface seawater.</title>
        <authorList>
            <person name="Li Y."/>
            <person name="Qin Q.-L."/>
        </authorList>
    </citation>
    <scope>NUCLEOTIDE SEQUENCE [LARGE SCALE GENOMIC DNA]</scope>
    <source>
        <strain evidence="7 8">SM1504</strain>
    </source>
</reference>
<accession>A0A2Z4GIS1</accession>
<keyword evidence="7" id="KW-0575">Peroxidase</keyword>
<dbReference type="Pfam" id="PF03150">
    <property type="entry name" value="CCP_MauG"/>
    <property type="match status" value="1"/>
</dbReference>
<evidence type="ECO:0000313" key="8">
    <source>
        <dbReference type="Proteomes" id="UP000249873"/>
    </source>
</evidence>
<evidence type="ECO:0000313" key="7">
    <source>
        <dbReference type="EMBL" id="AWW00976.1"/>
    </source>
</evidence>
<dbReference type="InterPro" id="IPR004852">
    <property type="entry name" value="Di-haem_cyt_c_peroxidsae"/>
</dbReference>
<organism evidence="7 8">
    <name type="scientific">Arcticibacterium luteifluviistationis</name>
    <dbReference type="NCBI Taxonomy" id="1784714"/>
    <lineage>
        <taxon>Bacteria</taxon>
        <taxon>Pseudomonadati</taxon>
        <taxon>Bacteroidota</taxon>
        <taxon>Cytophagia</taxon>
        <taxon>Cytophagales</taxon>
        <taxon>Leadbetterellaceae</taxon>
        <taxon>Arcticibacterium</taxon>
    </lineage>
</organism>
<evidence type="ECO:0000256" key="3">
    <source>
        <dbReference type="ARBA" id="ARBA00023002"/>
    </source>
</evidence>
<dbReference type="EMBL" id="CP029480">
    <property type="protein sequence ID" value="AWW00976.1"/>
    <property type="molecule type" value="Genomic_DNA"/>
</dbReference>
<evidence type="ECO:0000259" key="6">
    <source>
        <dbReference type="Pfam" id="PF03150"/>
    </source>
</evidence>
<dbReference type="OrthoDB" id="9805202at2"/>
<dbReference type="PIRSF" id="PIRSF000294">
    <property type="entry name" value="Cytochrome-c_peroxidase"/>
    <property type="match status" value="1"/>
</dbReference>
<evidence type="ECO:0000256" key="2">
    <source>
        <dbReference type="ARBA" id="ARBA00022729"/>
    </source>
</evidence>
<proteinExistence type="predicted"/>
<feature type="binding site" description="covalent" evidence="4">
    <location>
        <position position="48"/>
    </location>
    <ligand>
        <name>heme c</name>
        <dbReference type="ChEBI" id="CHEBI:61717"/>
        <label>1</label>
    </ligand>
</feature>
<dbReference type="InterPro" id="IPR026259">
    <property type="entry name" value="MauG/Cytc_peroxidase"/>
</dbReference>
<evidence type="ECO:0000256" key="5">
    <source>
        <dbReference type="PIRSR" id="PIRSR000294-2"/>
    </source>
</evidence>
<dbReference type="GO" id="GO:0009055">
    <property type="term" value="F:electron transfer activity"/>
    <property type="evidence" value="ECO:0007669"/>
    <property type="project" value="InterPro"/>
</dbReference>
<dbReference type="GO" id="GO:0004130">
    <property type="term" value="F:cytochrome-c peroxidase activity"/>
    <property type="evidence" value="ECO:0007669"/>
    <property type="project" value="TreeGrafter"/>
</dbReference>
<dbReference type="InterPro" id="IPR036909">
    <property type="entry name" value="Cyt_c-like_dom_sf"/>
</dbReference>
<keyword evidence="5" id="KW-0408">Iron</keyword>
<dbReference type="GO" id="GO:0030313">
    <property type="term" value="C:cell envelope"/>
    <property type="evidence" value="ECO:0007669"/>
    <property type="project" value="UniProtKB-SubCell"/>
</dbReference>
<comment type="cofactor">
    <cofactor evidence="4">
        <name>heme</name>
        <dbReference type="ChEBI" id="CHEBI:30413"/>
    </cofactor>
    <text evidence="4">Binds 2 heme groups.</text>
</comment>
<keyword evidence="3" id="KW-0560">Oxidoreductase</keyword>
<feature type="binding site" description="axial binding residue" evidence="5">
    <location>
        <position position="52"/>
    </location>
    <ligand>
        <name>heme c</name>
        <dbReference type="ChEBI" id="CHEBI:61717"/>
        <label>1</label>
    </ligand>
    <ligandPart>
        <name>Fe</name>
        <dbReference type="ChEBI" id="CHEBI:18248"/>
    </ligandPart>
</feature>
<evidence type="ECO:0000256" key="4">
    <source>
        <dbReference type="PIRSR" id="PIRSR000294-1"/>
    </source>
</evidence>
<dbReference type="InterPro" id="IPR051395">
    <property type="entry name" value="Cytochrome_c_Peroxidase/MauG"/>
</dbReference>
<dbReference type="Proteomes" id="UP000249873">
    <property type="component" value="Chromosome"/>
</dbReference>
<dbReference type="GO" id="GO:0046872">
    <property type="term" value="F:metal ion binding"/>
    <property type="evidence" value="ECO:0007669"/>
    <property type="project" value="UniProtKB-KW"/>
</dbReference>
<sequence>MLNSLNVFDALPKEVIDPENNINTPKKIALGKLLFYDPILSGDKDVACATCHHPQNGYAEFRDLSIGVNGKGFGSKRVFKQPNAIPFVKRNAHTILNTAFNGINTKNYYSPDAAPMFWDSRSNSLEEQAILPIKTFEEMRGMHFSEEDIFTEIVKRLKSIPEYKLLFKEAFDDPEPISEENIGKAIAAFERTLIATNSRFDQYMLGDQDAISLSEKEGFETFKEVGCGNCHNGPMFSDFKAHTLGIPKNEKLNFFDAGIDSTYAFRTPTLRNLRFTAPYMHNGSFSNLKEVLEFYEDIADGKERHEKVSHAQMDTLVNDLRIRVKDMAPIISFLNALNDPNFDKEVPSKVPSGLPVAGEIGL</sequence>
<keyword evidence="5" id="KW-0479">Metal-binding</keyword>
<keyword evidence="4" id="KW-0349">Heme</keyword>
<dbReference type="PANTHER" id="PTHR30600">
    <property type="entry name" value="CYTOCHROME C PEROXIDASE-RELATED"/>
    <property type="match status" value="1"/>
</dbReference>
<name>A0A2Z4GIS1_9BACT</name>
<keyword evidence="8" id="KW-1185">Reference proteome</keyword>
<dbReference type="RefSeq" id="WP_111374342.1">
    <property type="nucleotide sequence ID" value="NZ_CP029480.1"/>
</dbReference>
<feature type="binding site" description="covalent" evidence="4">
    <location>
        <position position="230"/>
    </location>
    <ligand>
        <name>heme c</name>
        <dbReference type="ChEBI" id="CHEBI:61717"/>
        <label>2</label>
    </ligand>
</feature>
<feature type="binding site" description="covalent" evidence="4">
    <location>
        <position position="227"/>
    </location>
    <ligand>
        <name>heme c</name>
        <dbReference type="ChEBI" id="CHEBI:61717"/>
        <label>2</label>
    </ligand>
</feature>
<dbReference type="Gene3D" id="1.10.760.10">
    <property type="entry name" value="Cytochrome c-like domain"/>
    <property type="match status" value="2"/>
</dbReference>
<dbReference type="GO" id="GO:0020037">
    <property type="term" value="F:heme binding"/>
    <property type="evidence" value="ECO:0007669"/>
    <property type="project" value="InterPro"/>
</dbReference>
<dbReference type="AlphaFoldDB" id="A0A2Z4GIS1"/>
<feature type="binding site" description="covalent" evidence="4">
    <location>
        <position position="51"/>
    </location>
    <ligand>
        <name>heme c</name>
        <dbReference type="ChEBI" id="CHEBI:61717"/>
        <label>1</label>
    </ligand>
</feature>
<evidence type="ECO:0000256" key="1">
    <source>
        <dbReference type="ARBA" id="ARBA00004196"/>
    </source>
</evidence>
<dbReference type="KEGG" id="als:DJ013_19600"/>
<protein>
    <submittedName>
        <fullName evidence="7">Cytochrome-c peroxidase</fullName>
    </submittedName>
</protein>
<gene>
    <name evidence="7" type="ORF">DJ013_19600</name>
</gene>
<feature type="domain" description="Di-haem cytochrome c peroxidase" evidence="6">
    <location>
        <begin position="25"/>
        <end position="208"/>
    </location>
</feature>